<dbReference type="STRING" id="644548.SCNU_13448"/>
<dbReference type="Gene3D" id="1.10.10.60">
    <property type="entry name" value="Homeodomain-like"/>
    <property type="match status" value="1"/>
</dbReference>
<feature type="DNA-binding region" description="H-T-H motif" evidence="4">
    <location>
        <begin position="50"/>
        <end position="69"/>
    </location>
</feature>
<evidence type="ECO:0000256" key="5">
    <source>
        <dbReference type="SAM" id="MobiDB-lite"/>
    </source>
</evidence>
<dbReference type="GO" id="GO:0045892">
    <property type="term" value="P:negative regulation of DNA-templated transcription"/>
    <property type="evidence" value="ECO:0007669"/>
    <property type="project" value="InterPro"/>
</dbReference>
<dbReference type="AlphaFoldDB" id="F1YLD0"/>
<dbReference type="Gene3D" id="1.10.357.10">
    <property type="entry name" value="Tetracycline Repressor, domain 2"/>
    <property type="match status" value="1"/>
</dbReference>
<evidence type="ECO:0000259" key="6">
    <source>
        <dbReference type="PROSITE" id="PS50977"/>
    </source>
</evidence>
<dbReference type="SUPFAM" id="SSF48498">
    <property type="entry name" value="Tetracyclin repressor-like, C-terminal domain"/>
    <property type="match status" value="1"/>
</dbReference>
<dbReference type="InterPro" id="IPR050109">
    <property type="entry name" value="HTH-type_TetR-like_transc_reg"/>
</dbReference>
<feature type="region of interest" description="Disordered" evidence="5">
    <location>
        <begin position="1"/>
        <end position="27"/>
    </location>
</feature>
<accession>F1YLD0</accession>
<evidence type="ECO:0000313" key="7">
    <source>
        <dbReference type="EMBL" id="EGD54590.1"/>
    </source>
</evidence>
<protein>
    <submittedName>
        <fullName evidence="7">Transcriptional regulator, TetR family protein</fullName>
    </submittedName>
</protein>
<dbReference type="PANTHER" id="PTHR30055">
    <property type="entry name" value="HTH-TYPE TRANSCRIPTIONAL REGULATOR RUTR"/>
    <property type="match status" value="1"/>
</dbReference>
<proteinExistence type="predicted"/>
<dbReference type="GO" id="GO:0003700">
    <property type="term" value="F:DNA-binding transcription factor activity"/>
    <property type="evidence" value="ECO:0007669"/>
    <property type="project" value="TreeGrafter"/>
</dbReference>
<dbReference type="InterPro" id="IPR036271">
    <property type="entry name" value="Tet_transcr_reg_TetR-rel_C_sf"/>
</dbReference>
<evidence type="ECO:0000313" key="8">
    <source>
        <dbReference type="Proteomes" id="UP000035065"/>
    </source>
</evidence>
<dbReference type="GO" id="GO:0000976">
    <property type="term" value="F:transcription cis-regulatory region binding"/>
    <property type="evidence" value="ECO:0007669"/>
    <property type="project" value="TreeGrafter"/>
</dbReference>
<organism evidence="7 8">
    <name type="scientific">Gordonia neofelifaecis NRRL B-59395</name>
    <dbReference type="NCBI Taxonomy" id="644548"/>
    <lineage>
        <taxon>Bacteria</taxon>
        <taxon>Bacillati</taxon>
        <taxon>Actinomycetota</taxon>
        <taxon>Actinomycetes</taxon>
        <taxon>Mycobacteriales</taxon>
        <taxon>Gordoniaceae</taxon>
        <taxon>Gordonia</taxon>
    </lineage>
</organism>
<dbReference type="InterPro" id="IPR001647">
    <property type="entry name" value="HTH_TetR"/>
</dbReference>
<dbReference type="RefSeq" id="WP_009679891.1">
    <property type="nucleotide sequence ID" value="NZ_AEUD01000011.1"/>
</dbReference>
<dbReference type="eggNOG" id="COG1309">
    <property type="taxonomic scope" value="Bacteria"/>
</dbReference>
<evidence type="ECO:0000256" key="3">
    <source>
        <dbReference type="ARBA" id="ARBA00023163"/>
    </source>
</evidence>
<dbReference type="OrthoDB" id="2570341at2"/>
<evidence type="ECO:0000256" key="1">
    <source>
        <dbReference type="ARBA" id="ARBA00023015"/>
    </source>
</evidence>
<gene>
    <name evidence="7" type="ORF">SCNU_13448</name>
</gene>
<dbReference type="PROSITE" id="PS50977">
    <property type="entry name" value="HTH_TETR_2"/>
    <property type="match status" value="1"/>
</dbReference>
<dbReference type="Pfam" id="PF00440">
    <property type="entry name" value="TetR_N"/>
    <property type="match status" value="1"/>
</dbReference>
<dbReference type="Pfam" id="PF02909">
    <property type="entry name" value="TetR_C_1"/>
    <property type="match status" value="1"/>
</dbReference>
<keyword evidence="1" id="KW-0805">Transcription regulation</keyword>
<comment type="caution">
    <text evidence="7">The sequence shown here is derived from an EMBL/GenBank/DDBJ whole genome shotgun (WGS) entry which is preliminary data.</text>
</comment>
<dbReference type="Proteomes" id="UP000035065">
    <property type="component" value="Unassembled WGS sequence"/>
</dbReference>
<keyword evidence="8" id="KW-1185">Reference proteome</keyword>
<sequence>MNDEADGSDAGVLWRTSTSPRRGPKPRYTLDGIAAAAMSIADEDGLEAVTMQQVAARLGTTKMALYRYLPGRSDLDAVMLDRALGPSPAVEPGDWAEGLTVWTRTLFTRALAHPWAVELAQRPHLPGPEEMTWFETGLEATASLPLESGERLDLLALLSGHALSLVRQRVGSATPEEDLAGRTAAIFAHHRERYPRTASAFVEAGREGSRDAALDFGVERILAGTAALVAERRSAD</sequence>
<keyword evidence="3" id="KW-0804">Transcription</keyword>
<evidence type="ECO:0000256" key="2">
    <source>
        <dbReference type="ARBA" id="ARBA00023125"/>
    </source>
</evidence>
<evidence type="ECO:0000256" key="4">
    <source>
        <dbReference type="PROSITE-ProRule" id="PRU00335"/>
    </source>
</evidence>
<dbReference type="EMBL" id="AEUD01000011">
    <property type="protein sequence ID" value="EGD54590.1"/>
    <property type="molecule type" value="Genomic_DNA"/>
</dbReference>
<dbReference type="SUPFAM" id="SSF46689">
    <property type="entry name" value="Homeodomain-like"/>
    <property type="match status" value="1"/>
</dbReference>
<feature type="domain" description="HTH tetR-type" evidence="6">
    <location>
        <begin position="27"/>
        <end position="87"/>
    </location>
</feature>
<dbReference type="PANTHER" id="PTHR30055:SF151">
    <property type="entry name" value="TRANSCRIPTIONAL REGULATORY PROTEIN"/>
    <property type="match status" value="1"/>
</dbReference>
<name>F1YLD0_9ACTN</name>
<dbReference type="InterPro" id="IPR004111">
    <property type="entry name" value="Repressor_TetR_C"/>
</dbReference>
<reference evidence="7 8" key="1">
    <citation type="journal article" date="2011" name="J. Bacteriol.">
        <title>Draft Genome Sequence of Gordonia neofelifaecis NRRL B-59395, a Cholesterol-Degrading Actinomycete.</title>
        <authorList>
            <person name="Ge F."/>
            <person name="Li W."/>
            <person name="Chen G."/>
            <person name="Liu Y."/>
            <person name="Zhang G."/>
            <person name="Yong B."/>
            <person name="Wang Q."/>
            <person name="Wang N."/>
            <person name="Huang Z."/>
            <person name="Li W."/>
            <person name="Wang J."/>
            <person name="Wu C."/>
            <person name="Xie Q."/>
            <person name="Liu G."/>
        </authorList>
    </citation>
    <scope>NUCLEOTIDE SEQUENCE [LARGE SCALE GENOMIC DNA]</scope>
    <source>
        <strain evidence="7 8">NRRL B-59395</strain>
    </source>
</reference>
<dbReference type="InterPro" id="IPR009057">
    <property type="entry name" value="Homeodomain-like_sf"/>
</dbReference>
<keyword evidence="2 4" id="KW-0238">DNA-binding</keyword>